<keyword evidence="1" id="KW-0479">Metal-binding</keyword>
<dbReference type="Proteomes" id="UP000292447">
    <property type="component" value="Chromosome IV"/>
</dbReference>
<dbReference type="Pfam" id="PF00172">
    <property type="entry name" value="Zn_clus"/>
    <property type="match status" value="1"/>
</dbReference>
<dbReference type="AlphaFoldDB" id="A0A4P6XSE2"/>
<keyword evidence="3" id="KW-0805">Transcription regulation</keyword>
<dbReference type="InterPro" id="IPR036864">
    <property type="entry name" value="Zn2-C6_fun-type_DNA-bd_sf"/>
</dbReference>
<accession>A0A4P6XSE2</accession>
<keyword evidence="5" id="KW-0804">Transcription</keyword>
<organism evidence="8 9">
    <name type="scientific">Metschnikowia aff. pulcherrima</name>
    <dbReference type="NCBI Taxonomy" id="2163413"/>
    <lineage>
        <taxon>Eukaryota</taxon>
        <taxon>Fungi</taxon>
        <taxon>Dikarya</taxon>
        <taxon>Ascomycota</taxon>
        <taxon>Saccharomycotina</taxon>
        <taxon>Pichiomycetes</taxon>
        <taxon>Metschnikowiaceae</taxon>
        <taxon>Metschnikowia</taxon>
    </lineage>
</organism>
<dbReference type="GO" id="GO:0008270">
    <property type="term" value="F:zinc ion binding"/>
    <property type="evidence" value="ECO:0007669"/>
    <property type="project" value="InterPro"/>
</dbReference>
<keyword evidence="9" id="KW-1185">Reference proteome</keyword>
<dbReference type="STRING" id="2163413.A0A4P6XSE2"/>
<protein>
    <submittedName>
        <fullName evidence="8">Zn(2)-Cys(6) binuclear cluster domain-containing protein</fullName>
    </submittedName>
</protein>
<evidence type="ECO:0000313" key="9">
    <source>
        <dbReference type="Proteomes" id="UP000292447"/>
    </source>
</evidence>
<evidence type="ECO:0000259" key="7">
    <source>
        <dbReference type="PROSITE" id="PS50048"/>
    </source>
</evidence>
<keyword evidence="2" id="KW-0862">Zinc</keyword>
<evidence type="ECO:0000256" key="6">
    <source>
        <dbReference type="ARBA" id="ARBA00023242"/>
    </source>
</evidence>
<sequence>MPSHYQDEHNPRSPKWYLWQSYYSETLLEFPVTQNNFDYVQHAENYANHQSDRRLNFHTWAAIGGQEQCFQESCSPPSIGLAKLENSTDKEEPHVASSLDETASSCESSLYDFIPQVSLGLAFLDAKVSAPVLVATESSISALSQHPAEEPKNFPVKRHKRKQIMSRSKRGCWICRIKHLKCDEIKPMCKNCNRFGIQCDYSEERPAYVLDKDLRRQKLDTVITKKRRRTVTRTTKTEELVFRPQDHETGIGSESHGLKHEWFPTYLSNH</sequence>
<dbReference type="InterPro" id="IPR052360">
    <property type="entry name" value="Transcr_Regulatory_Proteins"/>
</dbReference>
<dbReference type="SMART" id="SM00066">
    <property type="entry name" value="GAL4"/>
    <property type="match status" value="1"/>
</dbReference>
<name>A0A4P6XSE2_9ASCO</name>
<gene>
    <name evidence="8" type="primary">MPUL0D03640</name>
    <name evidence="8" type="ORF">METSCH_D03640</name>
</gene>
<evidence type="ECO:0000256" key="1">
    <source>
        <dbReference type="ARBA" id="ARBA00022723"/>
    </source>
</evidence>
<dbReference type="Gene3D" id="4.10.240.10">
    <property type="entry name" value="Zn(2)-C6 fungal-type DNA-binding domain"/>
    <property type="match status" value="1"/>
</dbReference>
<evidence type="ECO:0000313" key="8">
    <source>
        <dbReference type="EMBL" id="QBM89296.1"/>
    </source>
</evidence>
<keyword evidence="6" id="KW-0539">Nucleus</keyword>
<dbReference type="PANTHER" id="PTHR36206:SF4">
    <property type="entry name" value="HYPOTHETICAL CONSERVED PROTEIN (EUROFUNG)-RELATED"/>
    <property type="match status" value="1"/>
</dbReference>
<dbReference type="PROSITE" id="PS00463">
    <property type="entry name" value="ZN2_CY6_FUNGAL_1"/>
    <property type="match status" value="1"/>
</dbReference>
<keyword evidence="4" id="KW-0238">DNA-binding</keyword>
<dbReference type="InterPro" id="IPR001138">
    <property type="entry name" value="Zn2Cys6_DnaBD"/>
</dbReference>
<evidence type="ECO:0000256" key="2">
    <source>
        <dbReference type="ARBA" id="ARBA00022833"/>
    </source>
</evidence>
<dbReference type="SUPFAM" id="SSF57701">
    <property type="entry name" value="Zn2/Cys6 DNA-binding domain"/>
    <property type="match status" value="1"/>
</dbReference>
<dbReference type="EMBL" id="CP034459">
    <property type="protein sequence ID" value="QBM89296.1"/>
    <property type="molecule type" value="Genomic_DNA"/>
</dbReference>
<dbReference type="GO" id="GO:0000981">
    <property type="term" value="F:DNA-binding transcription factor activity, RNA polymerase II-specific"/>
    <property type="evidence" value="ECO:0007669"/>
    <property type="project" value="InterPro"/>
</dbReference>
<feature type="domain" description="Zn(2)-C6 fungal-type" evidence="7">
    <location>
        <begin position="171"/>
        <end position="201"/>
    </location>
</feature>
<reference evidence="9" key="1">
    <citation type="submission" date="2019-03" db="EMBL/GenBank/DDBJ databases">
        <title>Snf2 controls pulcherriminic acid biosynthesis and connects pigmentation and antifungal activity of the yeast Metschnikowia pulcherrima.</title>
        <authorList>
            <person name="Gore-Lloyd D."/>
            <person name="Sumann I."/>
            <person name="Brachmann A.O."/>
            <person name="Schneeberger K."/>
            <person name="Ortiz-Merino R.A."/>
            <person name="Moreno-Beltran M."/>
            <person name="Schlaefli M."/>
            <person name="Kirner P."/>
            <person name="Santos Kron A."/>
            <person name="Wolfe K.H."/>
            <person name="Piel J."/>
            <person name="Ahrens C.H."/>
            <person name="Henk D."/>
            <person name="Freimoser F.M."/>
        </authorList>
    </citation>
    <scope>NUCLEOTIDE SEQUENCE [LARGE SCALE GENOMIC DNA]</scope>
    <source>
        <strain evidence="9">APC 1.2</strain>
    </source>
</reference>
<evidence type="ECO:0000256" key="3">
    <source>
        <dbReference type="ARBA" id="ARBA00023015"/>
    </source>
</evidence>
<dbReference type="PANTHER" id="PTHR36206">
    <property type="entry name" value="ASPERCRYPTIN BIOSYNTHESIS CLUSTER-SPECIFIC TRANSCRIPTION REGULATOR ATNN-RELATED"/>
    <property type="match status" value="1"/>
</dbReference>
<evidence type="ECO:0000256" key="4">
    <source>
        <dbReference type="ARBA" id="ARBA00023125"/>
    </source>
</evidence>
<dbReference type="PROSITE" id="PS50048">
    <property type="entry name" value="ZN2_CY6_FUNGAL_2"/>
    <property type="match status" value="1"/>
</dbReference>
<dbReference type="GO" id="GO:0003677">
    <property type="term" value="F:DNA binding"/>
    <property type="evidence" value="ECO:0007669"/>
    <property type="project" value="UniProtKB-KW"/>
</dbReference>
<evidence type="ECO:0000256" key="5">
    <source>
        <dbReference type="ARBA" id="ARBA00023163"/>
    </source>
</evidence>
<dbReference type="CDD" id="cd00067">
    <property type="entry name" value="GAL4"/>
    <property type="match status" value="1"/>
</dbReference>
<proteinExistence type="predicted"/>